<reference evidence="1 2" key="1">
    <citation type="submission" date="2020-07" db="EMBL/GenBank/DDBJ databases">
        <title>Genome sequence of Lactobacillus reuteri CNEI-KCA3 isolated from the faeces of a reared-broiler chicken, South-East Nigeria, reveals presence of CRISPR arrays.</title>
        <authorList>
            <person name="Anukam K.C."/>
            <person name="Ibezim C.N."/>
            <person name="BeecK W.V."/>
            <person name="Allonsius C."/>
            <person name="Broek M.D."/>
            <person name="Tuyaerts I."/>
            <person name="Attama A."/>
            <person name="Esimone C.O."/>
            <person name="Lebeer S."/>
        </authorList>
    </citation>
    <scope>NUCLEOTIDE SEQUENCE [LARGE SCALE GENOMIC DNA]</scope>
    <source>
        <strain evidence="1 2">CNEI-KCA3</strain>
    </source>
</reference>
<dbReference type="AlphaFoldDB" id="A0A7L6BFT1"/>
<dbReference type="RefSeq" id="WP_158087904.1">
    <property type="nucleotide sequence ID" value="NZ_CP059275.1"/>
</dbReference>
<sequence>MQVGFNGADEIGIYLAGTLIARIGPNEELVKPGVSIQYLSHAEALKKDHQQ</sequence>
<gene>
    <name evidence="1" type="ORF">HHK02_07040</name>
</gene>
<proteinExistence type="predicted"/>
<accession>A0A7L6BFT1</accession>
<evidence type="ECO:0000313" key="2">
    <source>
        <dbReference type="Proteomes" id="UP000510868"/>
    </source>
</evidence>
<organism evidence="1 2">
    <name type="scientific">Limosilactobacillus reuteri</name>
    <name type="common">Lactobacillus reuteri</name>
    <dbReference type="NCBI Taxonomy" id="1598"/>
    <lineage>
        <taxon>Bacteria</taxon>
        <taxon>Bacillati</taxon>
        <taxon>Bacillota</taxon>
        <taxon>Bacilli</taxon>
        <taxon>Lactobacillales</taxon>
        <taxon>Lactobacillaceae</taxon>
        <taxon>Limosilactobacillus</taxon>
    </lineage>
</organism>
<name>A0A7L6BFT1_LIMRT</name>
<protein>
    <submittedName>
        <fullName evidence="1">Uncharacterized protein</fullName>
    </submittedName>
</protein>
<dbReference type="Proteomes" id="UP000510868">
    <property type="component" value="Chromosome"/>
</dbReference>
<dbReference type="EMBL" id="CP059275">
    <property type="protein sequence ID" value="QLQ60978.1"/>
    <property type="molecule type" value="Genomic_DNA"/>
</dbReference>
<evidence type="ECO:0000313" key="1">
    <source>
        <dbReference type="EMBL" id="QLQ60978.1"/>
    </source>
</evidence>